<evidence type="ECO:0000256" key="1">
    <source>
        <dbReference type="SAM" id="SignalP"/>
    </source>
</evidence>
<gene>
    <name evidence="2" type="ORF">J4G78_04730</name>
</gene>
<sequence length="165" mass="17785">MKILHAIIFASALSLSAAPAPAAMQDGGKAPIKDVWKPAATPKGGVSWAVLEGTKEKTRKGKDGYIYSKPLFTPAVKSLAGKRIKVAGWMTPLDKGAKQKRFVLLAYPPGCPFHFHAMPNQFIEVLADIPFPTDERKVHVVSGVLELTGQDESGIFYRLKAASPS</sequence>
<accession>A0ABX7T7J6</accession>
<evidence type="ECO:0000313" key="3">
    <source>
        <dbReference type="Proteomes" id="UP000663923"/>
    </source>
</evidence>
<dbReference type="Pfam" id="PF11736">
    <property type="entry name" value="DUF3299"/>
    <property type="match status" value="1"/>
</dbReference>
<feature type="chain" id="PRO_5046327076" evidence="1">
    <location>
        <begin position="23"/>
        <end position="165"/>
    </location>
</feature>
<proteinExistence type="predicted"/>
<feature type="signal peptide" evidence="1">
    <location>
        <begin position="1"/>
        <end position="22"/>
    </location>
</feature>
<evidence type="ECO:0000313" key="2">
    <source>
        <dbReference type="EMBL" id="QTD56883.1"/>
    </source>
</evidence>
<dbReference type="RefSeq" id="WP_207988938.1">
    <property type="nucleotide sequence ID" value="NZ_CP071794.1"/>
</dbReference>
<dbReference type="EMBL" id="CP071794">
    <property type="protein sequence ID" value="QTD56883.1"/>
    <property type="molecule type" value="Genomic_DNA"/>
</dbReference>
<dbReference type="Gene3D" id="2.40.50.870">
    <property type="entry name" value="Protein of unknown function (DUF3299)"/>
    <property type="match status" value="1"/>
</dbReference>
<protein>
    <submittedName>
        <fullName evidence="2">DUF3299 domain-containing protein</fullName>
    </submittedName>
</protein>
<organism evidence="2 3">
    <name type="scientific">Parasphingorhabdus cellanae</name>
    <dbReference type="NCBI Taxonomy" id="2806553"/>
    <lineage>
        <taxon>Bacteria</taxon>
        <taxon>Pseudomonadati</taxon>
        <taxon>Pseudomonadota</taxon>
        <taxon>Alphaproteobacteria</taxon>
        <taxon>Sphingomonadales</taxon>
        <taxon>Sphingomonadaceae</taxon>
        <taxon>Parasphingorhabdus</taxon>
    </lineage>
</organism>
<keyword evidence="1" id="KW-0732">Signal</keyword>
<name>A0ABX7T7J6_9SPHN</name>
<dbReference type="Proteomes" id="UP000663923">
    <property type="component" value="Chromosome"/>
</dbReference>
<reference evidence="2 3" key="1">
    <citation type="submission" date="2021-03" db="EMBL/GenBank/DDBJ databases">
        <title>Complete genome of Parasphingorhabdus_sp.JHSY0214.</title>
        <authorList>
            <person name="Yoo J.H."/>
            <person name="Bae J.W."/>
        </authorList>
    </citation>
    <scope>NUCLEOTIDE SEQUENCE [LARGE SCALE GENOMIC DNA]</scope>
    <source>
        <strain evidence="2 3">JHSY0214</strain>
    </source>
</reference>
<keyword evidence="3" id="KW-1185">Reference proteome</keyword>
<dbReference type="InterPro" id="IPR021727">
    <property type="entry name" value="DUF3299"/>
</dbReference>